<sequence>MNSDLLGPKRLTKFEKVRIISVRAQQIATGSPLFLEENEIPEGLTDPIELAKLELEKGKLPILIGRKEGERVSLINIERLLRGE</sequence>
<dbReference type="GO" id="GO:0003899">
    <property type="term" value="F:DNA-directed RNA polymerase activity"/>
    <property type="evidence" value="ECO:0007669"/>
    <property type="project" value="InterPro"/>
</dbReference>
<gene>
    <name evidence="3" type="ordered locus">Kcr_1310</name>
</gene>
<dbReference type="HOGENOM" id="CLU_112527_2_2_2"/>
<dbReference type="FunCoup" id="B1L6H7">
    <property type="interactions" value="7"/>
</dbReference>
<dbReference type="GeneID" id="6094587"/>
<dbReference type="GO" id="GO:0003677">
    <property type="term" value="F:DNA binding"/>
    <property type="evidence" value="ECO:0007669"/>
    <property type="project" value="InterPro"/>
</dbReference>
<dbReference type="PANTHER" id="PTHR47227">
    <property type="entry name" value="DNA-DIRECTED RNA POLYMERASE SUBUNIT K"/>
    <property type="match status" value="1"/>
</dbReference>
<proteinExistence type="predicted"/>
<dbReference type="eggNOG" id="arCOG01268">
    <property type="taxonomic scope" value="Archaea"/>
</dbReference>
<name>B1L6H7_KORCO</name>
<dbReference type="EMBL" id="CP000968">
    <property type="protein sequence ID" value="ACB08056.1"/>
    <property type="molecule type" value="Genomic_DNA"/>
</dbReference>
<protein>
    <submittedName>
        <fullName evidence="3">DNA-directed RNA polymerase, subunit K</fullName>
    </submittedName>
</protein>
<dbReference type="SUPFAM" id="SSF63562">
    <property type="entry name" value="RPB6/omega subunit-like"/>
    <property type="match status" value="1"/>
</dbReference>
<evidence type="ECO:0000256" key="2">
    <source>
        <dbReference type="ARBA" id="ARBA00023163"/>
    </source>
</evidence>
<dbReference type="SMART" id="SM01409">
    <property type="entry name" value="RNA_pol_Rpb6"/>
    <property type="match status" value="1"/>
</dbReference>
<keyword evidence="4" id="KW-1185">Reference proteome</keyword>
<dbReference type="InterPro" id="IPR006110">
    <property type="entry name" value="Pol_omega/Rpo6/RPB6"/>
</dbReference>
<dbReference type="GO" id="GO:0000428">
    <property type="term" value="C:DNA-directed RNA polymerase complex"/>
    <property type="evidence" value="ECO:0007669"/>
    <property type="project" value="UniProtKB-KW"/>
</dbReference>
<dbReference type="AlphaFoldDB" id="B1L6H7"/>
<dbReference type="PANTHER" id="PTHR47227:SF5">
    <property type="entry name" value="DNA-DIRECTED RNA POLYMERASES I, II, AND III SUBUNIT RPABC2"/>
    <property type="match status" value="1"/>
</dbReference>
<dbReference type="STRING" id="374847.Kcr_1310"/>
<organism evidence="3 4">
    <name type="scientific">Korarchaeum cryptofilum (strain OPF8)</name>
    <dbReference type="NCBI Taxonomy" id="374847"/>
    <lineage>
        <taxon>Archaea</taxon>
        <taxon>Thermoproteota</taxon>
        <taxon>Candidatus Korarchaeia</taxon>
        <taxon>Candidatus Korarchaeales</taxon>
        <taxon>Candidatus Korarchaeaceae</taxon>
        <taxon>Candidatus Korarchaeum</taxon>
    </lineage>
</organism>
<dbReference type="Gene3D" id="3.90.940.10">
    <property type="match status" value="1"/>
</dbReference>
<dbReference type="KEGG" id="kcr:Kcr_1310"/>
<evidence type="ECO:0000313" key="3">
    <source>
        <dbReference type="EMBL" id="ACB08056.1"/>
    </source>
</evidence>
<dbReference type="RefSeq" id="WP_012309953.1">
    <property type="nucleotide sequence ID" value="NC_010482.1"/>
</dbReference>
<reference evidence="3 4" key="1">
    <citation type="journal article" date="2008" name="Proc. Natl. Acad. Sci. U.S.A.">
        <title>A korarchaeal genome reveals new insights into the evolution of the Archaea.</title>
        <authorList>
            <person name="Elkins J.G."/>
            <person name="Podar M."/>
            <person name="Graham D.E."/>
            <person name="Makarova K.S."/>
            <person name="Wolf Y."/>
            <person name="Randau L."/>
            <person name="Hedlund B.P."/>
            <person name="Brochier-Armanet C."/>
            <person name="Kunin V."/>
            <person name="Anderson I."/>
            <person name="Lapidus A."/>
            <person name="Goltsman E."/>
            <person name="Barry K."/>
            <person name="Koonin E.V."/>
            <person name="Hugenholtz P."/>
            <person name="Kyrpides N."/>
            <person name="Wanner G."/>
            <person name="Richardson P."/>
            <person name="Keller M."/>
            <person name="Stetter K.O."/>
        </authorList>
    </citation>
    <scope>NUCLEOTIDE SEQUENCE [LARGE SCALE GENOMIC DNA]</scope>
    <source>
        <strain evidence="4">OPF8</strain>
    </source>
</reference>
<accession>B1L6H7</accession>
<evidence type="ECO:0000313" key="4">
    <source>
        <dbReference type="Proteomes" id="UP000001686"/>
    </source>
</evidence>
<dbReference type="InParanoid" id="B1L6H7"/>
<keyword evidence="1 3" id="KW-0240">DNA-directed RNA polymerase</keyword>
<dbReference type="Proteomes" id="UP000001686">
    <property type="component" value="Chromosome"/>
</dbReference>
<dbReference type="InterPro" id="IPR036161">
    <property type="entry name" value="RPB6/omega-like_sf"/>
</dbReference>
<dbReference type="Pfam" id="PF01192">
    <property type="entry name" value="RNA_pol_Rpb6"/>
    <property type="match status" value="1"/>
</dbReference>
<dbReference type="GO" id="GO:0006351">
    <property type="term" value="P:DNA-templated transcription"/>
    <property type="evidence" value="ECO:0007669"/>
    <property type="project" value="InterPro"/>
</dbReference>
<keyword evidence="2" id="KW-0804">Transcription</keyword>
<dbReference type="EnsemblBacteria" id="ACB08056">
    <property type="protein sequence ID" value="ACB08056"/>
    <property type="gene ID" value="Kcr_1310"/>
</dbReference>
<evidence type="ECO:0000256" key="1">
    <source>
        <dbReference type="ARBA" id="ARBA00022478"/>
    </source>
</evidence>